<protein>
    <submittedName>
        <fullName evidence="1">Uncharacterized protein</fullName>
    </submittedName>
</protein>
<dbReference type="RefSeq" id="WP_103241279.1">
    <property type="nucleotide sequence ID" value="NZ_JANJZD010000021.1"/>
</dbReference>
<sequence length="315" mass="35792">MHDTSYLHHTSAAYSYLGFKALNGNVEALKFLYADIQKEAPPVIRTVCQLQECLTSVEIENDTTRIYNDEFLYYWGMVCLGELSRLIQKDLGTATSCFEKIKNTVSHASARLAYIKLLQSREPTMSENNIRSLDILRKWATQRDLFSSIIMAKILFYQFLCENEEQPDGYPGTPNRVLNLLQLPLQKGHPVAVRLYKEILNYECNSMIAEVQTNEPYINPKVLYDFEGPSILRRNTLCPATNIIVVNDNDNPPSLAKGAVLANNNVTQPTDPAPYISEQTIRIFAKMSPKSFKHRGIKPESSTKNDDLIFMALKN</sequence>
<dbReference type="Proteomes" id="UP000236311">
    <property type="component" value="Unassembled WGS sequence"/>
</dbReference>
<dbReference type="EMBL" id="OFSM01000023">
    <property type="protein sequence ID" value="SOY31280.1"/>
    <property type="molecule type" value="Genomic_DNA"/>
</dbReference>
<organism evidence="1 2">
    <name type="scientific">Acetatifactor muris</name>
    <dbReference type="NCBI Taxonomy" id="879566"/>
    <lineage>
        <taxon>Bacteria</taxon>
        <taxon>Bacillati</taxon>
        <taxon>Bacillota</taxon>
        <taxon>Clostridia</taxon>
        <taxon>Lachnospirales</taxon>
        <taxon>Lachnospiraceae</taxon>
        <taxon>Acetatifactor</taxon>
    </lineage>
</organism>
<reference evidence="1 2" key="1">
    <citation type="submission" date="2018-01" db="EMBL/GenBank/DDBJ databases">
        <authorList>
            <person name="Gaut B.S."/>
            <person name="Morton B.R."/>
            <person name="Clegg M.T."/>
            <person name="Duvall M.R."/>
        </authorList>
    </citation>
    <scope>NUCLEOTIDE SEQUENCE [LARGE SCALE GENOMIC DNA]</scope>
    <source>
        <strain evidence="1">GP69</strain>
    </source>
</reference>
<accession>A0A2K4ZLG4</accession>
<evidence type="ECO:0000313" key="2">
    <source>
        <dbReference type="Proteomes" id="UP000236311"/>
    </source>
</evidence>
<keyword evidence="2" id="KW-1185">Reference proteome</keyword>
<evidence type="ECO:0000313" key="1">
    <source>
        <dbReference type="EMBL" id="SOY31280.1"/>
    </source>
</evidence>
<dbReference type="AlphaFoldDB" id="A0A2K4ZLG4"/>
<gene>
    <name evidence="1" type="ORF">AMURIS_04016</name>
</gene>
<proteinExistence type="predicted"/>
<name>A0A2K4ZLG4_9FIRM</name>